<keyword evidence="7" id="KW-1185">Reference proteome</keyword>
<evidence type="ECO:0000259" key="5">
    <source>
        <dbReference type="PROSITE" id="PS51669"/>
    </source>
</evidence>
<dbReference type="Gene3D" id="2.20.25.90">
    <property type="entry name" value="ADC-like domains"/>
    <property type="match status" value="1"/>
</dbReference>
<dbReference type="InterPro" id="IPR006656">
    <property type="entry name" value="Mopterin_OxRdtase"/>
</dbReference>
<dbReference type="InterPro" id="IPR006963">
    <property type="entry name" value="Mopterin_OxRdtase_4Fe-4S_dom"/>
</dbReference>
<dbReference type="SUPFAM" id="SSF53706">
    <property type="entry name" value="Formate dehydrogenase/DMSO reductase, domains 1-3"/>
    <property type="match status" value="1"/>
</dbReference>
<dbReference type="AlphaFoldDB" id="A8ZX27"/>
<dbReference type="InterPro" id="IPR006657">
    <property type="entry name" value="MoPterin_dinucl-bd_dom"/>
</dbReference>
<dbReference type="GO" id="GO:0016491">
    <property type="term" value="F:oxidoreductase activity"/>
    <property type="evidence" value="ECO:0007669"/>
    <property type="project" value="InterPro"/>
</dbReference>
<dbReference type="InterPro" id="IPR009010">
    <property type="entry name" value="Asp_de-COase-like_dom_sf"/>
</dbReference>
<dbReference type="eggNOG" id="COG0243">
    <property type="taxonomic scope" value="Bacteria"/>
</dbReference>
<feature type="domain" description="4Fe-4S Mo/W bis-MGD-type" evidence="5">
    <location>
        <begin position="2"/>
        <end position="58"/>
    </location>
</feature>
<evidence type="ECO:0000256" key="3">
    <source>
        <dbReference type="ARBA" id="ARBA00023004"/>
    </source>
</evidence>
<dbReference type="PANTHER" id="PTHR43742">
    <property type="entry name" value="TRIMETHYLAMINE-N-OXIDE REDUCTASE"/>
    <property type="match status" value="1"/>
</dbReference>
<evidence type="ECO:0000256" key="2">
    <source>
        <dbReference type="ARBA" id="ARBA00022723"/>
    </source>
</evidence>
<organism evidence="6 7">
    <name type="scientific">Desulfosudis oleivorans (strain DSM 6200 / JCM 39069 / Hxd3)</name>
    <name type="common">Desulfococcus oleovorans</name>
    <dbReference type="NCBI Taxonomy" id="96561"/>
    <lineage>
        <taxon>Bacteria</taxon>
        <taxon>Pseudomonadati</taxon>
        <taxon>Thermodesulfobacteriota</taxon>
        <taxon>Desulfobacteria</taxon>
        <taxon>Desulfobacterales</taxon>
        <taxon>Desulfosudaceae</taxon>
        <taxon>Desulfosudis</taxon>
    </lineage>
</organism>
<dbReference type="Gene3D" id="3.40.50.740">
    <property type="match status" value="1"/>
</dbReference>
<evidence type="ECO:0000256" key="1">
    <source>
        <dbReference type="ARBA" id="ARBA00010312"/>
    </source>
</evidence>
<dbReference type="RefSeq" id="WP_012174501.1">
    <property type="nucleotide sequence ID" value="NC_009943.1"/>
</dbReference>
<keyword evidence="4" id="KW-0411">Iron-sulfur</keyword>
<evidence type="ECO:0000313" key="6">
    <source>
        <dbReference type="EMBL" id="ABW66883.1"/>
    </source>
</evidence>
<dbReference type="SUPFAM" id="SSF50692">
    <property type="entry name" value="ADC-like"/>
    <property type="match status" value="1"/>
</dbReference>
<sequence length="717" mass="79547">MQKTHYAVCNICESTCGLEIVTDGKNIISIKGDRQNPFSRGHICPKAQAHKDIYNDPDRLRHPVRRNGDHWEKISWNEAIREVAGRLVSIQKKHGNDALAFYYGDPALHNNATFLMLKPFKKSLKSKNLYSAISVDSLPKMLVSYLMYGNQVANSIPDIDRTDYMLILGANPLVSNGSLMTASNIKKRLKNIQERGGRIVVIDPRKNETAAIADDHYFIRPGTDALFLLAMLHTIFREGLYNNGNVLSIVKGVDELRELVKPFTPERVSRRVSIPADDIRKLTREFATAESAVCYGRMGISTQEYGSTTTWLMEVVNIVTGNLDRPGGVMFTTPAANLAGIAKLLKETGSFNQHRSRVGGLPEFNGELPVAALAEEMETSGPGQVKALVTLAGNICLSRPNSGRLLRALGNLEYIVSIDIYINETSRHANIILPPACSLEEDHFEAIFYALAVRNIVNYSTSVFPKPVDAKHDWEILLALIAALNSARGFLPSIPGRIMHPFMRVFNPKRQLDLLLRLGPHSLSLKKLKQSPHGIDLGPLEPRVKQVINTPDKKIKLIPENFLKEVERLNKSLDEKLPLEKGALQLIGRRSRKGMNSWLHNCPSLQRGKIECTLLMNPEDARQREFENGQIVKVATSNGSIEIEMETTLEMMPGVVSIPHGWGHDLPGVKLSLAKTRPGVNVNLITNDDLIDKGSGTSVLYGIPVVVTSVEQLKGNL</sequence>
<dbReference type="InterPro" id="IPR050612">
    <property type="entry name" value="Prok_Mopterin_Oxidored"/>
</dbReference>
<evidence type="ECO:0000313" key="7">
    <source>
        <dbReference type="Proteomes" id="UP000008561"/>
    </source>
</evidence>
<accession>A8ZX27</accession>
<dbReference type="Gene3D" id="2.40.40.20">
    <property type="match status" value="1"/>
</dbReference>
<dbReference type="PROSITE" id="PS51669">
    <property type="entry name" value="4FE4S_MOW_BIS_MGD"/>
    <property type="match status" value="1"/>
</dbReference>
<keyword evidence="2" id="KW-0479">Metal-binding</keyword>
<dbReference type="Pfam" id="PF04879">
    <property type="entry name" value="Molybdop_Fe4S4"/>
    <property type="match status" value="1"/>
</dbReference>
<dbReference type="GO" id="GO:0043546">
    <property type="term" value="F:molybdopterin cofactor binding"/>
    <property type="evidence" value="ECO:0007669"/>
    <property type="project" value="InterPro"/>
</dbReference>
<evidence type="ECO:0000256" key="4">
    <source>
        <dbReference type="ARBA" id="ARBA00023014"/>
    </source>
</evidence>
<keyword evidence="3" id="KW-0408">Iron</keyword>
<proteinExistence type="inferred from homology"/>
<reference evidence="6 7" key="1">
    <citation type="submission" date="2007-10" db="EMBL/GenBank/DDBJ databases">
        <title>Complete sequence of Desulfococcus oleovorans Hxd3.</title>
        <authorList>
            <consortium name="US DOE Joint Genome Institute"/>
            <person name="Copeland A."/>
            <person name="Lucas S."/>
            <person name="Lapidus A."/>
            <person name="Barry K."/>
            <person name="Glavina del Rio T."/>
            <person name="Dalin E."/>
            <person name="Tice H."/>
            <person name="Pitluck S."/>
            <person name="Kiss H."/>
            <person name="Brettin T."/>
            <person name="Bruce D."/>
            <person name="Detter J.C."/>
            <person name="Han C."/>
            <person name="Schmutz J."/>
            <person name="Larimer F."/>
            <person name="Land M."/>
            <person name="Hauser L."/>
            <person name="Kyrpides N."/>
            <person name="Kim E."/>
            <person name="Wawrik B."/>
            <person name="Richardson P."/>
        </authorList>
    </citation>
    <scope>NUCLEOTIDE SEQUENCE [LARGE SCALE GENOMIC DNA]</scope>
    <source>
        <strain evidence="7">DSM 6200 / JCM 39069 / Hxd3</strain>
    </source>
</reference>
<dbReference type="OrthoDB" id="9757870at2"/>
<dbReference type="STRING" id="96561.Dole_1074"/>
<dbReference type="Pfam" id="PF01568">
    <property type="entry name" value="Molydop_binding"/>
    <property type="match status" value="1"/>
</dbReference>
<protein>
    <submittedName>
        <fullName evidence="6">Molybdopterin oxidoreductase</fullName>
    </submittedName>
</protein>
<dbReference type="Proteomes" id="UP000008561">
    <property type="component" value="Chromosome"/>
</dbReference>
<dbReference type="SMART" id="SM00926">
    <property type="entry name" value="Molybdop_Fe4S4"/>
    <property type="match status" value="1"/>
</dbReference>
<dbReference type="PANTHER" id="PTHR43742:SF2">
    <property type="entry name" value="ASSIMILATORY NITRATE REDUCTASE CATALYTIC SUBUNIT"/>
    <property type="match status" value="1"/>
</dbReference>
<dbReference type="GO" id="GO:0051536">
    <property type="term" value="F:iron-sulfur cluster binding"/>
    <property type="evidence" value="ECO:0007669"/>
    <property type="project" value="UniProtKB-KW"/>
</dbReference>
<name>A8ZX27_DESOH</name>
<dbReference type="Pfam" id="PF00384">
    <property type="entry name" value="Molybdopterin"/>
    <property type="match status" value="1"/>
</dbReference>
<comment type="similarity">
    <text evidence="1">Belongs to the prokaryotic molybdopterin-containing oxidoreductase family.</text>
</comment>
<gene>
    <name evidence="6" type="ordered locus">Dole_1074</name>
</gene>
<dbReference type="GO" id="GO:0046872">
    <property type="term" value="F:metal ion binding"/>
    <property type="evidence" value="ECO:0007669"/>
    <property type="project" value="UniProtKB-KW"/>
</dbReference>
<dbReference type="HOGENOM" id="CLU_000422_13_3_7"/>
<dbReference type="KEGG" id="dol:Dole_1074"/>
<dbReference type="EMBL" id="CP000859">
    <property type="protein sequence ID" value="ABW66883.1"/>
    <property type="molecule type" value="Genomic_DNA"/>
</dbReference>
<dbReference type="Gene3D" id="3.40.228.10">
    <property type="entry name" value="Dimethylsulfoxide Reductase, domain 2"/>
    <property type="match status" value="1"/>
</dbReference>